<evidence type="ECO:0000313" key="1">
    <source>
        <dbReference type="EMBL" id="AST90024.1"/>
    </source>
</evidence>
<dbReference type="PROSITE" id="PS51257">
    <property type="entry name" value="PROKAR_LIPOPROTEIN"/>
    <property type="match status" value="1"/>
</dbReference>
<organism evidence="1 2">
    <name type="scientific">Sutcliffiella cohnii</name>
    <dbReference type="NCBI Taxonomy" id="33932"/>
    <lineage>
        <taxon>Bacteria</taxon>
        <taxon>Bacillati</taxon>
        <taxon>Bacillota</taxon>
        <taxon>Bacilli</taxon>
        <taxon>Bacillales</taxon>
        <taxon>Bacillaceae</taxon>
        <taxon>Sutcliffiella</taxon>
    </lineage>
</organism>
<dbReference type="Proteomes" id="UP000215224">
    <property type="component" value="Chromosome"/>
</dbReference>
<protein>
    <recommendedName>
        <fullName evidence="3">DUF3221 domain-containing protein</fullName>
    </recommendedName>
</protein>
<dbReference type="RefSeq" id="WP_066413933.1">
    <property type="nucleotide sequence ID" value="NZ_CP018866.1"/>
</dbReference>
<evidence type="ECO:0000313" key="2">
    <source>
        <dbReference type="Proteomes" id="UP000215224"/>
    </source>
</evidence>
<keyword evidence="2" id="KW-1185">Reference proteome</keyword>
<dbReference type="InterPro" id="IPR021598">
    <property type="entry name" value="DUF3221"/>
</dbReference>
<accession>A0A223KKX7</accession>
<dbReference type="EMBL" id="CP018866">
    <property type="protein sequence ID" value="AST90024.1"/>
    <property type="molecule type" value="Genomic_DNA"/>
</dbReference>
<name>A0A223KKX7_9BACI</name>
<proteinExistence type="predicted"/>
<dbReference type="InterPro" id="IPR012340">
    <property type="entry name" value="NA-bd_OB-fold"/>
</dbReference>
<dbReference type="Pfam" id="PF11518">
    <property type="entry name" value="DUF3221"/>
    <property type="match status" value="1"/>
</dbReference>
<dbReference type="Gene3D" id="2.40.50.140">
    <property type="entry name" value="Nucleic acid-binding proteins"/>
    <property type="match status" value="1"/>
</dbReference>
<evidence type="ECO:0008006" key="3">
    <source>
        <dbReference type="Google" id="ProtNLM"/>
    </source>
</evidence>
<dbReference type="AlphaFoldDB" id="A0A223KKX7"/>
<dbReference type="KEGG" id="bcoh:BC6307_01360"/>
<gene>
    <name evidence="1" type="ORF">BC6307_01360</name>
</gene>
<sequence length="130" mass="14847">MVKTDLYEACKIKAFILVENRLILLMFIAFMTGCSIENFDPKPPHTTGYILEVDGKGLLVAERISSKEFDEIKDIPIEELMDRNLTLIYITYDDVKGFKVGNEIDIWLDGEEIEASYPGKAKAVKIELRK</sequence>
<reference evidence="1 2" key="1">
    <citation type="submission" date="2016-12" db="EMBL/GenBank/DDBJ databases">
        <title>The whole genome sequencing and assembly of Bacillus cohnii DSM 6307T strain.</title>
        <authorList>
            <person name="Lee Y.-J."/>
            <person name="Yi H."/>
            <person name="Bahn Y.-S."/>
            <person name="Kim J.F."/>
            <person name="Lee D.-W."/>
        </authorList>
    </citation>
    <scope>NUCLEOTIDE SEQUENCE [LARGE SCALE GENOMIC DNA]</scope>
    <source>
        <strain evidence="1 2">DSM 6307</strain>
    </source>
</reference>